<dbReference type="EMBL" id="JACHIP010000007">
    <property type="protein sequence ID" value="MBB5059803.1"/>
    <property type="molecule type" value="Genomic_DNA"/>
</dbReference>
<dbReference type="SUPFAM" id="SSF51735">
    <property type="entry name" value="NAD(P)-binding Rossmann-fold domains"/>
    <property type="match status" value="1"/>
</dbReference>
<dbReference type="PANTHER" id="PTHR14097:SF8">
    <property type="entry name" value="NAD(P)-BINDING DOMAIN-CONTAINING PROTEIN"/>
    <property type="match status" value="1"/>
</dbReference>
<gene>
    <name evidence="2" type="ORF">HDF16_004532</name>
</gene>
<dbReference type="Gene3D" id="3.40.50.720">
    <property type="entry name" value="NAD(P)-binding Rossmann-like Domain"/>
    <property type="match status" value="1"/>
</dbReference>
<feature type="domain" description="NAD(P)-binding" evidence="1">
    <location>
        <begin position="7"/>
        <end position="122"/>
    </location>
</feature>
<dbReference type="RefSeq" id="WP_184221657.1">
    <property type="nucleotide sequence ID" value="NZ_JACHIP010000007.1"/>
</dbReference>
<comment type="caution">
    <text evidence="2">The sequence shown here is derived from an EMBL/GenBank/DDBJ whole genome shotgun (WGS) entry which is preliminary data.</text>
</comment>
<organism evidence="2 3">
    <name type="scientific">Granulicella aggregans</name>
    <dbReference type="NCBI Taxonomy" id="474949"/>
    <lineage>
        <taxon>Bacteria</taxon>
        <taxon>Pseudomonadati</taxon>
        <taxon>Acidobacteriota</taxon>
        <taxon>Terriglobia</taxon>
        <taxon>Terriglobales</taxon>
        <taxon>Acidobacteriaceae</taxon>
        <taxon>Granulicella</taxon>
    </lineage>
</organism>
<dbReference type="InterPro" id="IPR016040">
    <property type="entry name" value="NAD(P)-bd_dom"/>
</dbReference>
<name>A0A7W7ZHG0_9BACT</name>
<dbReference type="Proteomes" id="UP000540989">
    <property type="component" value="Unassembled WGS sequence"/>
</dbReference>
<dbReference type="InterPro" id="IPR036291">
    <property type="entry name" value="NAD(P)-bd_dom_sf"/>
</dbReference>
<evidence type="ECO:0000313" key="2">
    <source>
        <dbReference type="EMBL" id="MBB5059803.1"/>
    </source>
</evidence>
<protein>
    <submittedName>
        <fullName evidence="2">Uncharacterized protein YbjT (DUF2867 family)</fullName>
    </submittedName>
</protein>
<dbReference type="AlphaFoldDB" id="A0A7W7ZHG0"/>
<proteinExistence type="predicted"/>
<evidence type="ECO:0000259" key="1">
    <source>
        <dbReference type="Pfam" id="PF13460"/>
    </source>
</evidence>
<keyword evidence="3" id="KW-1185">Reference proteome</keyword>
<dbReference type="PANTHER" id="PTHR14097">
    <property type="entry name" value="OXIDOREDUCTASE HTATIP2"/>
    <property type="match status" value="1"/>
</dbReference>
<evidence type="ECO:0000313" key="3">
    <source>
        <dbReference type="Proteomes" id="UP000540989"/>
    </source>
</evidence>
<dbReference type="Pfam" id="PF13460">
    <property type="entry name" value="NAD_binding_10"/>
    <property type="match status" value="1"/>
</dbReference>
<reference evidence="2 3" key="1">
    <citation type="submission" date="2020-08" db="EMBL/GenBank/DDBJ databases">
        <title>Genomic Encyclopedia of Type Strains, Phase IV (KMG-V): Genome sequencing to study the core and pangenomes of soil and plant-associated prokaryotes.</title>
        <authorList>
            <person name="Whitman W."/>
        </authorList>
    </citation>
    <scope>NUCLEOTIDE SEQUENCE [LARGE SCALE GENOMIC DNA]</scope>
    <source>
        <strain evidence="2 3">M8UP14</strain>
    </source>
</reference>
<accession>A0A7W7ZHG0</accession>
<sequence length="223" mass="24275">MQVILFGATGMVGQGVLRECLIDPDVTRVVSVVRSASGQSDAKLEEIVHRDFLDYASIEEQLTGLDACFFTLGVSSAGMSEEAYRKVTYDVTTAAARTLVKMNPAMTFLYVSGAGTDSSEHGGTMWARVKGKTENDLLAMPFMAAYMFRPGMIQPLHGIVSKTKAYRILYTITAPLLPILRALIPKYITTTEEVGRAMIQVAKVGYPKRVIESVEIGGIVARV</sequence>